<dbReference type="EMBL" id="JAVDUP010000002">
    <property type="protein sequence ID" value="MDR6900001.1"/>
    <property type="molecule type" value="Genomic_DNA"/>
</dbReference>
<evidence type="ECO:0000313" key="1">
    <source>
        <dbReference type="EMBL" id="MDR6900001.1"/>
    </source>
</evidence>
<keyword evidence="2" id="KW-1185">Reference proteome</keyword>
<comment type="caution">
    <text evidence="1">The sequence shown here is derived from an EMBL/GenBank/DDBJ whole genome shotgun (WGS) entry which is preliminary data.</text>
</comment>
<gene>
    <name evidence="1" type="ORF">J2W52_001616</name>
</gene>
<evidence type="ECO:0000313" key="2">
    <source>
        <dbReference type="Proteomes" id="UP001250791"/>
    </source>
</evidence>
<reference evidence="1 2" key="1">
    <citation type="submission" date="2023-07" db="EMBL/GenBank/DDBJ databases">
        <title>Sorghum-associated microbial communities from plants grown in Nebraska, USA.</title>
        <authorList>
            <person name="Schachtman D."/>
        </authorList>
    </citation>
    <scope>NUCLEOTIDE SEQUENCE [LARGE SCALE GENOMIC DNA]</scope>
    <source>
        <strain evidence="1 2">3199</strain>
    </source>
</reference>
<protein>
    <submittedName>
        <fullName evidence="1">Uncharacterized protein</fullName>
    </submittedName>
</protein>
<name>A0ABU1SM01_9HYPH</name>
<proteinExistence type="predicted"/>
<organism evidence="1 2">
    <name type="scientific">Rhizobium miluonense</name>
    <dbReference type="NCBI Taxonomy" id="411945"/>
    <lineage>
        <taxon>Bacteria</taxon>
        <taxon>Pseudomonadati</taxon>
        <taxon>Pseudomonadota</taxon>
        <taxon>Alphaproteobacteria</taxon>
        <taxon>Hyphomicrobiales</taxon>
        <taxon>Rhizobiaceae</taxon>
        <taxon>Rhizobium/Agrobacterium group</taxon>
        <taxon>Rhizobium</taxon>
    </lineage>
</organism>
<sequence>MIGLIYGLIAAGYCHETDSIWQAVVWPLYLGKAIARATLPQEEATNEQA</sequence>
<dbReference type="Proteomes" id="UP001250791">
    <property type="component" value="Unassembled WGS sequence"/>
</dbReference>
<accession>A0ABU1SM01</accession>